<evidence type="ECO:0000256" key="1">
    <source>
        <dbReference type="SAM" id="MobiDB-lite"/>
    </source>
</evidence>
<feature type="region of interest" description="Disordered" evidence="1">
    <location>
        <begin position="364"/>
        <end position="385"/>
    </location>
</feature>
<sequence>MDAEKNHNGRAAAPAFEPVDSTLDAVRLMMEAETRHESVHGHAERARVGGREDQASRAASVQDTQQRSASETPDPDANPETNRRARRRQRRGKAALPEIVPADTVETVRTRDALHPESAQAMSDDLFDDVSENFTEESAGPARSRRGPIMWLVGRLRSKRRSGEVEAAEADWGDADPLLSCEEGGLDEDEVQMFAPERAERPNRDHTLADGVEAAGPEGHRREVYHAESGEAEGYDEDDRAGLFAGLAARVRAYQPKFRHSIMIAILAIMIWNPWLLPGLVFVAIWVALIAHLTVGPDRMGEIITALREKAAARFPEKAAEVHRRAELGAERLERLIARLPGRWKDKIQLPDFSGQSDVLFEGDDPFTRLAPRRHDQRGAGTPAE</sequence>
<feature type="compositionally biased region" description="Basic and acidic residues" evidence="1">
    <location>
        <begin position="106"/>
        <end position="115"/>
    </location>
</feature>
<proteinExistence type="predicted"/>
<evidence type="ECO:0000256" key="2">
    <source>
        <dbReference type="SAM" id="Phobius"/>
    </source>
</evidence>
<organism evidence="3 4">
    <name type="scientific">Rhodalgimonas zhirmunskyi</name>
    <dbReference type="NCBI Taxonomy" id="2964767"/>
    <lineage>
        <taxon>Bacteria</taxon>
        <taxon>Pseudomonadati</taxon>
        <taxon>Pseudomonadota</taxon>
        <taxon>Alphaproteobacteria</taxon>
        <taxon>Rhodobacterales</taxon>
        <taxon>Roseobacteraceae</taxon>
        <taxon>Rhodalgimonas</taxon>
    </lineage>
</organism>
<accession>A0AAJ1UGN1</accession>
<name>A0AAJ1UGN1_9RHOB</name>
<feature type="compositionally biased region" description="Polar residues" evidence="1">
    <location>
        <begin position="57"/>
        <end position="71"/>
    </location>
</feature>
<dbReference type="Proteomes" id="UP001227162">
    <property type="component" value="Unassembled WGS sequence"/>
</dbReference>
<dbReference type="RefSeq" id="WP_317627361.1">
    <property type="nucleotide sequence ID" value="NZ_JANFFA010000005.1"/>
</dbReference>
<keyword evidence="2" id="KW-1133">Transmembrane helix</keyword>
<keyword evidence="2" id="KW-0812">Transmembrane</keyword>
<keyword evidence="2" id="KW-0472">Membrane</keyword>
<comment type="caution">
    <text evidence="3">The sequence shown here is derived from an EMBL/GenBank/DDBJ whole genome shotgun (WGS) entry which is preliminary data.</text>
</comment>
<feature type="compositionally biased region" description="Basic and acidic residues" evidence="1">
    <location>
        <begin position="30"/>
        <end position="55"/>
    </location>
</feature>
<evidence type="ECO:0000313" key="3">
    <source>
        <dbReference type="EMBL" id="MDQ2095741.1"/>
    </source>
</evidence>
<evidence type="ECO:0000313" key="4">
    <source>
        <dbReference type="Proteomes" id="UP001227162"/>
    </source>
</evidence>
<feature type="transmembrane region" description="Helical" evidence="2">
    <location>
        <begin position="262"/>
        <end position="289"/>
    </location>
</feature>
<gene>
    <name evidence="3" type="ORF">NOI20_16605</name>
</gene>
<dbReference type="AlphaFoldDB" id="A0AAJ1UGN1"/>
<feature type="compositionally biased region" description="Basic residues" evidence="1">
    <location>
        <begin position="84"/>
        <end position="93"/>
    </location>
</feature>
<reference evidence="3" key="1">
    <citation type="submission" date="2022-07" db="EMBL/GenBank/DDBJ databases">
        <authorList>
            <person name="Otstavnykh N."/>
            <person name="Isaeva M."/>
            <person name="Bystritskaya E."/>
        </authorList>
    </citation>
    <scope>NUCLEOTIDE SEQUENCE</scope>
    <source>
        <strain evidence="3">10Alg 79</strain>
    </source>
</reference>
<feature type="region of interest" description="Disordered" evidence="1">
    <location>
        <begin position="1"/>
        <end position="120"/>
    </location>
</feature>
<reference evidence="3" key="2">
    <citation type="submission" date="2023-04" db="EMBL/GenBank/DDBJ databases">
        <title>'Rhodoalgimonas zhirmunskyi' gen. nov., isolated from a red alga.</title>
        <authorList>
            <person name="Nedashkovskaya O.I."/>
            <person name="Otstavnykh N.Y."/>
            <person name="Bystritskaya E.P."/>
            <person name="Balabanova L.A."/>
            <person name="Isaeva M.P."/>
        </authorList>
    </citation>
    <scope>NUCLEOTIDE SEQUENCE</scope>
    <source>
        <strain evidence="3">10Alg 79</strain>
    </source>
</reference>
<dbReference type="EMBL" id="JANFFA010000005">
    <property type="protein sequence ID" value="MDQ2095741.1"/>
    <property type="molecule type" value="Genomic_DNA"/>
</dbReference>
<keyword evidence="4" id="KW-1185">Reference proteome</keyword>
<protein>
    <submittedName>
        <fullName evidence="3">Uncharacterized protein</fullName>
    </submittedName>
</protein>